<reference evidence="1" key="1">
    <citation type="submission" date="2018-06" db="EMBL/GenBank/DDBJ databases">
        <authorList>
            <person name="Zhirakovskaya E."/>
        </authorList>
    </citation>
    <scope>NUCLEOTIDE SEQUENCE</scope>
</reference>
<protein>
    <submittedName>
        <fullName evidence="1">dTDP-4-dehydrorhamnose 3,5-epimerase</fullName>
        <ecNumber evidence="1">5.1.3.13</ecNumber>
    </submittedName>
</protein>
<dbReference type="NCBIfam" id="TIGR01221">
    <property type="entry name" value="rmlC"/>
    <property type="match status" value="1"/>
</dbReference>
<dbReference type="AlphaFoldDB" id="A0A3B1DJK3"/>
<dbReference type="GO" id="GO:0019305">
    <property type="term" value="P:dTDP-rhamnose biosynthetic process"/>
    <property type="evidence" value="ECO:0007669"/>
    <property type="project" value="TreeGrafter"/>
</dbReference>
<dbReference type="GO" id="GO:0005829">
    <property type="term" value="C:cytosol"/>
    <property type="evidence" value="ECO:0007669"/>
    <property type="project" value="TreeGrafter"/>
</dbReference>
<proteinExistence type="predicted"/>
<dbReference type="Gene3D" id="2.60.120.10">
    <property type="entry name" value="Jelly Rolls"/>
    <property type="match status" value="1"/>
</dbReference>
<organism evidence="1">
    <name type="scientific">hydrothermal vent metagenome</name>
    <dbReference type="NCBI Taxonomy" id="652676"/>
    <lineage>
        <taxon>unclassified sequences</taxon>
        <taxon>metagenomes</taxon>
        <taxon>ecological metagenomes</taxon>
    </lineage>
</organism>
<evidence type="ECO:0000313" key="1">
    <source>
        <dbReference type="EMBL" id="VAX39091.1"/>
    </source>
</evidence>
<sequence>MKENLFVMNVIETEIPDLLIVEPSVFEDARGYFFEGYQQKQYTELGIDASFVQDNVVSSQQNVLRGLHFQVQHPQGKLVQAIEGEVFDVVVDLRKTSTTFGKWVGVILSAENHRQLYVPPGLAHGYYVRSKTSLVTYKCTDFYNPQYERTLQWDDPTIHIDWDLLSDTPLLSDKDAQGILWNEIEIFE</sequence>
<dbReference type="SUPFAM" id="SSF51182">
    <property type="entry name" value="RmlC-like cupins"/>
    <property type="match status" value="1"/>
</dbReference>
<dbReference type="InterPro" id="IPR000888">
    <property type="entry name" value="RmlC-like"/>
</dbReference>
<dbReference type="CDD" id="cd00438">
    <property type="entry name" value="cupin_RmlC"/>
    <property type="match status" value="1"/>
</dbReference>
<gene>
    <name evidence="1" type="ORF">MNBD_PLANCTO02-414</name>
</gene>
<dbReference type="EMBL" id="UOGL01000294">
    <property type="protein sequence ID" value="VAX39091.1"/>
    <property type="molecule type" value="Genomic_DNA"/>
</dbReference>
<dbReference type="PANTHER" id="PTHR21047">
    <property type="entry name" value="DTDP-6-DEOXY-D-GLUCOSE-3,5 EPIMERASE"/>
    <property type="match status" value="1"/>
</dbReference>
<dbReference type="InterPro" id="IPR011051">
    <property type="entry name" value="RmlC_Cupin_sf"/>
</dbReference>
<dbReference type="EC" id="5.1.3.13" evidence="1"/>
<dbReference type="PANTHER" id="PTHR21047:SF2">
    <property type="entry name" value="THYMIDINE DIPHOSPHO-4-KETO-RHAMNOSE 3,5-EPIMERASE"/>
    <property type="match status" value="1"/>
</dbReference>
<accession>A0A3B1DJK3</accession>
<keyword evidence="1" id="KW-0413">Isomerase</keyword>
<name>A0A3B1DJK3_9ZZZZ</name>
<dbReference type="Pfam" id="PF00908">
    <property type="entry name" value="dTDP_sugar_isom"/>
    <property type="match status" value="1"/>
</dbReference>
<dbReference type="InterPro" id="IPR014710">
    <property type="entry name" value="RmlC-like_jellyroll"/>
</dbReference>
<dbReference type="GO" id="GO:0000271">
    <property type="term" value="P:polysaccharide biosynthetic process"/>
    <property type="evidence" value="ECO:0007669"/>
    <property type="project" value="TreeGrafter"/>
</dbReference>
<dbReference type="GO" id="GO:0008830">
    <property type="term" value="F:dTDP-4-dehydrorhamnose 3,5-epimerase activity"/>
    <property type="evidence" value="ECO:0007669"/>
    <property type="project" value="UniProtKB-EC"/>
</dbReference>